<dbReference type="Proteomes" id="UP001165342">
    <property type="component" value="Unassembled WGS sequence"/>
</dbReference>
<proteinExistence type="predicted"/>
<keyword evidence="2" id="KW-0808">Transferase</keyword>
<comment type="caution">
    <text evidence="2">The sequence shown here is derived from an EMBL/GenBank/DDBJ whole genome shotgun (WGS) entry which is preliminary data.</text>
</comment>
<dbReference type="InterPro" id="IPR007345">
    <property type="entry name" value="Polysacch_pyruvyl_Trfase"/>
</dbReference>
<reference evidence="2" key="1">
    <citation type="submission" date="2022-05" db="EMBL/GenBank/DDBJ databases">
        <authorList>
            <person name="Jo J.-H."/>
            <person name="Im W.-T."/>
        </authorList>
    </citation>
    <scope>NUCLEOTIDE SEQUENCE</scope>
    <source>
        <strain evidence="2">SE220</strain>
    </source>
</reference>
<dbReference type="GO" id="GO:0016740">
    <property type="term" value="F:transferase activity"/>
    <property type="evidence" value="ECO:0007669"/>
    <property type="project" value="UniProtKB-KW"/>
</dbReference>
<keyword evidence="3" id="KW-1185">Reference proteome</keyword>
<evidence type="ECO:0000313" key="2">
    <source>
        <dbReference type="EMBL" id="MCL6730307.1"/>
    </source>
</evidence>
<protein>
    <submittedName>
        <fullName evidence="2">Polysaccharide pyruvyl transferase family protein</fullName>
    </submittedName>
</protein>
<sequence>MRALILGHFSTVGDIESLEYVEHVLGTEGIAYDVLPYKPEIARSLPGAISLKALDPAAYTHLIVVCGPIWPELLERKGIALERFAHCTRIGVNLTMVLPVEKWDPFHLLIERDSDRTARPDITFMQETKPVPVVGLCTIARQKEYGPRQRHREAIGLMKGIVASRDVATIEVDTRWPASRNSGGLRSPAELLAVMSRLDLLLTNRLHGMVYALKAGVPVIAFDPVLGGDKVTAQAAMLGWPAVSTVENASPEWIAKTFAWCMSEEGRSRARSVAADARRTLEPTDRQLRSALRERFPTKPLPQTKHRGVFRRLIGALRD</sequence>
<dbReference type="RefSeq" id="WP_249831801.1">
    <property type="nucleotide sequence ID" value="NZ_JAMGBE010000003.1"/>
</dbReference>
<dbReference type="Pfam" id="PF04230">
    <property type="entry name" value="PS_pyruv_trans"/>
    <property type="match status" value="1"/>
</dbReference>
<accession>A0ABT0S376</accession>
<organism evidence="2 3">
    <name type="scientific">Sphingomonas hankyongi</name>
    <dbReference type="NCBI Taxonomy" id="2908209"/>
    <lineage>
        <taxon>Bacteria</taxon>
        <taxon>Pseudomonadati</taxon>
        <taxon>Pseudomonadota</taxon>
        <taxon>Alphaproteobacteria</taxon>
        <taxon>Sphingomonadales</taxon>
        <taxon>Sphingomonadaceae</taxon>
        <taxon>Sphingomonas</taxon>
    </lineage>
</organism>
<evidence type="ECO:0000259" key="1">
    <source>
        <dbReference type="Pfam" id="PF04230"/>
    </source>
</evidence>
<feature type="domain" description="Polysaccharide pyruvyl transferase" evidence="1">
    <location>
        <begin position="178"/>
        <end position="223"/>
    </location>
</feature>
<evidence type="ECO:0000313" key="3">
    <source>
        <dbReference type="Proteomes" id="UP001165342"/>
    </source>
</evidence>
<name>A0ABT0S376_9SPHN</name>
<gene>
    <name evidence="2" type="ORF">LZ538_09610</name>
</gene>
<dbReference type="EMBL" id="JAMGBE010000003">
    <property type="protein sequence ID" value="MCL6730307.1"/>
    <property type="molecule type" value="Genomic_DNA"/>
</dbReference>